<evidence type="ECO:0000256" key="6">
    <source>
        <dbReference type="SAM" id="Phobius"/>
    </source>
</evidence>
<keyword evidence="6" id="KW-0812">Transmembrane</keyword>
<gene>
    <name evidence="8" type="ORF">VE01_03494</name>
</gene>
<dbReference type="Pfam" id="PF01494">
    <property type="entry name" value="FAD_binding_3"/>
    <property type="match status" value="1"/>
</dbReference>
<keyword evidence="4" id="KW-0560">Oxidoreductase</keyword>
<evidence type="ECO:0000256" key="2">
    <source>
        <dbReference type="ARBA" id="ARBA00022630"/>
    </source>
</evidence>
<dbReference type="GO" id="GO:0071949">
    <property type="term" value="F:FAD binding"/>
    <property type="evidence" value="ECO:0007669"/>
    <property type="project" value="InterPro"/>
</dbReference>
<dbReference type="InterPro" id="IPR002938">
    <property type="entry name" value="FAD-bd"/>
</dbReference>
<dbReference type="OrthoDB" id="655030at2759"/>
<dbReference type="Gene3D" id="3.50.50.60">
    <property type="entry name" value="FAD/NAD(P)-binding domain"/>
    <property type="match status" value="1"/>
</dbReference>
<proteinExistence type="predicted"/>
<comment type="cofactor">
    <cofactor evidence="1">
        <name>FAD</name>
        <dbReference type="ChEBI" id="CHEBI:57692"/>
    </cofactor>
</comment>
<feature type="transmembrane region" description="Helical" evidence="6">
    <location>
        <begin position="12"/>
        <end position="30"/>
    </location>
</feature>
<sequence length="471" mass="52664">MPGTTSSDIDSLKVIVIGAGIGGLVLAQILHSTPGIQLSCYERYKAIDDRVVGFRVMLSGTTLSMLKRKIKSDIWADLAFGIGEQPEGGEKIEFFKGNGNKMLTWDSDPTKDQYSVSRWHLREALVKEASFVRTGISFERYEVLPNGRVRAFFSDGSTDECDLLVGADGTNSNVRKQLLNHATIKDLGMVVIYFKVPLTERSLKLLGSPANSTHTFCPNNQYIMLAPWQNPLAPFSTRYTQHTIDPEDSYIMLGAGSPHANFHNRRCSPNELTQSELQAEVLARTSQPGIHARFRELAEMVCLDTAYVNIVRKSEAVHPWTSSPNITLLGDAVFNMSNTLSRGANCAIMDAAALADRITSPEYRRERHQPAALDDYVRGNIERREVERQRSAMMQKIMFSGQNKLRGFIRNKALPSSLKKIDSLDREEHEGVNWIGSDGEGSVDSTGEEPKWVEELKWDEIFEGRHGHEKG</sequence>
<keyword evidence="6" id="KW-1133">Transmembrane helix</keyword>
<dbReference type="RefSeq" id="XP_018132327.1">
    <property type="nucleotide sequence ID" value="XM_018272983.1"/>
</dbReference>
<evidence type="ECO:0000256" key="1">
    <source>
        <dbReference type="ARBA" id="ARBA00001974"/>
    </source>
</evidence>
<keyword evidence="2" id="KW-0285">Flavoprotein</keyword>
<dbReference type="GeneID" id="28836880"/>
<dbReference type="STRING" id="342668.A0A1B8GRX0"/>
<evidence type="ECO:0000256" key="3">
    <source>
        <dbReference type="ARBA" id="ARBA00022827"/>
    </source>
</evidence>
<accession>A0A1B8GRX0</accession>
<evidence type="ECO:0000256" key="5">
    <source>
        <dbReference type="ARBA" id="ARBA00023033"/>
    </source>
</evidence>
<organism evidence="8 9">
    <name type="scientific">Pseudogymnoascus verrucosus</name>
    <dbReference type="NCBI Taxonomy" id="342668"/>
    <lineage>
        <taxon>Eukaryota</taxon>
        <taxon>Fungi</taxon>
        <taxon>Dikarya</taxon>
        <taxon>Ascomycota</taxon>
        <taxon>Pezizomycotina</taxon>
        <taxon>Leotiomycetes</taxon>
        <taxon>Thelebolales</taxon>
        <taxon>Thelebolaceae</taxon>
        <taxon>Pseudogymnoascus</taxon>
    </lineage>
</organism>
<evidence type="ECO:0000313" key="8">
    <source>
        <dbReference type="EMBL" id="OBT98594.1"/>
    </source>
</evidence>
<evidence type="ECO:0000313" key="9">
    <source>
        <dbReference type="Proteomes" id="UP000091956"/>
    </source>
</evidence>
<evidence type="ECO:0000256" key="4">
    <source>
        <dbReference type="ARBA" id="ARBA00023002"/>
    </source>
</evidence>
<name>A0A1B8GRX0_9PEZI</name>
<dbReference type="AlphaFoldDB" id="A0A1B8GRX0"/>
<keyword evidence="3" id="KW-0274">FAD</keyword>
<dbReference type="GO" id="GO:0004497">
    <property type="term" value="F:monooxygenase activity"/>
    <property type="evidence" value="ECO:0007669"/>
    <property type="project" value="UniProtKB-KW"/>
</dbReference>
<feature type="domain" description="FAD-binding" evidence="7">
    <location>
        <begin position="12"/>
        <end position="241"/>
    </location>
</feature>
<keyword evidence="5" id="KW-0503">Monooxygenase</keyword>
<dbReference type="PRINTS" id="PR00420">
    <property type="entry name" value="RNGMNOXGNASE"/>
</dbReference>
<keyword evidence="9" id="KW-1185">Reference proteome</keyword>
<keyword evidence="6" id="KW-0472">Membrane</keyword>
<reference evidence="8 9" key="1">
    <citation type="submission" date="2016-03" db="EMBL/GenBank/DDBJ databases">
        <title>Comparative genomics of Pseudogymnoascus destructans, the fungus causing white-nose syndrome of bats.</title>
        <authorList>
            <person name="Palmer J.M."/>
            <person name="Drees K.P."/>
            <person name="Foster J.T."/>
            <person name="Lindner D.L."/>
        </authorList>
    </citation>
    <scope>NUCLEOTIDE SEQUENCE [LARGE SCALE GENOMIC DNA]</scope>
    <source>
        <strain evidence="8 9">UAMH 10579</strain>
    </source>
</reference>
<dbReference type="InterPro" id="IPR036188">
    <property type="entry name" value="FAD/NAD-bd_sf"/>
</dbReference>
<protein>
    <recommendedName>
        <fullName evidence="7">FAD-binding domain-containing protein</fullName>
    </recommendedName>
</protein>
<dbReference type="EMBL" id="KV460216">
    <property type="protein sequence ID" value="OBT98594.1"/>
    <property type="molecule type" value="Genomic_DNA"/>
</dbReference>
<dbReference type="SUPFAM" id="SSF51905">
    <property type="entry name" value="FAD/NAD(P)-binding domain"/>
    <property type="match status" value="1"/>
</dbReference>
<dbReference type="PANTHER" id="PTHR47178">
    <property type="entry name" value="MONOOXYGENASE, FAD-BINDING"/>
    <property type="match status" value="1"/>
</dbReference>
<evidence type="ECO:0000259" key="7">
    <source>
        <dbReference type="Pfam" id="PF01494"/>
    </source>
</evidence>
<dbReference type="PANTHER" id="PTHR47178:SF5">
    <property type="entry name" value="FAD-BINDING DOMAIN-CONTAINING PROTEIN"/>
    <property type="match status" value="1"/>
</dbReference>
<dbReference type="Proteomes" id="UP000091956">
    <property type="component" value="Unassembled WGS sequence"/>
</dbReference>
<reference evidence="9" key="2">
    <citation type="journal article" date="2018" name="Nat. Commun.">
        <title>Extreme sensitivity to ultraviolet light in the fungal pathogen causing white-nose syndrome of bats.</title>
        <authorList>
            <person name="Palmer J.M."/>
            <person name="Drees K.P."/>
            <person name="Foster J.T."/>
            <person name="Lindner D.L."/>
        </authorList>
    </citation>
    <scope>NUCLEOTIDE SEQUENCE [LARGE SCALE GENOMIC DNA]</scope>
    <source>
        <strain evidence="9">UAMH 10579</strain>
    </source>
</reference>